<evidence type="ECO:0000313" key="1">
    <source>
        <dbReference type="EMBL" id="CAG2236702.1"/>
    </source>
</evidence>
<sequence length="207" mass="23858">MLACAARSFLIAADVMKSMHQRYGSKLRDRVMCLALDTFLTCLHVHYTTAEELKEKSGKSNCCESVEKTLDGVQSDVRMWLKTKMVHCRSDDLLACLKAWNKVLQLDAVPQGYVRDQFIGFISESLHEELQYRTKFEEELVKIYCQNQNTFCSVMLDVLSKYVFEWGWLPGCSLFCTVVPDIFSYILTTRGFHPRSFITEVTLLAHL</sequence>
<dbReference type="Proteomes" id="UP000683360">
    <property type="component" value="Unassembled WGS sequence"/>
</dbReference>
<dbReference type="AlphaFoldDB" id="A0A8S3U265"/>
<comment type="caution">
    <text evidence="1">The sequence shown here is derived from an EMBL/GenBank/DDBJ whole genome shotgun (WGS) entry which is preliminary data.</text>
</comment>
<proteinExistence type="predicted"/>
<dbReference type="EMBL" id="CAJPWZ010002366">
    <property type="protein sequence ID" value="CAG2236702.1"/>
    <property type="molecule type" value="Genomic_DNA"/>
</dbReference>
<organism evidence="1 2">
    <name type="scientific">Mytilus edulis</name>
    <name type="common">Blue mussel</name>
    <dbReference type="NCBI Taxonomy" id="6550"/>
    <lineage>
        <taxon>Eukaryota</taxon>
        <taxon>Metazoa</taxon>
        <taxon>Spiralia</taxon>
        <taxon>Lophotrochozoa</taxon>
        <taxon>Mollusca</taxon>
        <taxon>Bivalvia</taxon>
        <taxon>Autobranchia</taxon>
        <taxon>Pteriomorphia</taxon>
        <taxon>Mytilida</taxon>
        <taxon>Mytiloidea</taxon>
        <taxon>Mytilidae</taxon>
        <taxon>Mytilinae</taxon>
        <taxon>Mytilus</taxon>
    </lineage>
</organism>
<gene>
    <name evidence="1" type="ORF">MEDL_49214</name>
</gene>
<protein>
    <submittedName>
        <fullName evidence="1">Uncharacterized protein</fullName>
    </submittedName>
</protein>
<evidence type="ECO:0000313" key="2">
    <source>
        <dbReference type="Proteomes" id="UP000683360"/>
    </source>
</evidence>
<keyword evidence="2" id="KW-1185">Reference proteome</keyword>
<name>A0A8S3U265_MYTED</name>
<dbReference type="OrthoDB" id="10366530at2759"/>
<reference evidence="1" key="1">
    <citation type="submission" date="2021-03" db="EMBL/GenBank/DDBJ databases">
        <authorList>
            <person name="Bekaert M."/>
        </authorList>
    </citation>
    <scope>NUCLEOTIDE SEQUENCE</scope>
</reference>
<accession>A0A8S3U265</accession>